<dbReference type="InterPro" id="IPR006175">
    <property type="entry name" value="YjgF/YER057c/UK114"/>
</dbReference>
<dbReference type="InParanoid" id="A0A316YFH2"/>
<dbReference type="OrthoDB" id="309640at2759"/>
<dbReference type="PANTHER" id="PTHR11803">
    <property type="entry name" value="2-IMINOBUTANOATE/2-IMINOPROPANOATE DEAMINASE RIDA"/>
    <property type="match status" value="1"/>
</dbReference>
<evidence type="ECO:0000256" key="1">
    <source>
        <dbReference type="ARBA" id="ARBA00010552"/>
    </source>
</evidence>
<comment type="similarity">
    <text evidence="1">Belongs to the RutC family.</text>
</comment>
<keyword evidence="3" id="KW-1185">Reference proteome</keyword>
<name>A0A316YFH2_9BASI</name>
<gene>
    <name evidence="2" type="ORF">FA10DRAFT_269931</name>
</gene>
<dbReference type="AlphaFoldDB" id="A0A316YFH2"/>
<dbReference type="Proteomes" id="UP000245768">
    <property type="component" value="Unassembled WGS sequence"/>
</dbReference>
<accession>A0A316YFH2</accession>
<evidence type="ECO:0000313" key="2">
    <source>
        <dbReference type="EMBL" id="PWN86833.1"/>
    </source>
</evidence>
<dbReference type="SUPFAM" id="SSF55298">
    <property type="entry name" value="YjgF-like"/>
    <property type="match status" value="1"/>
</dbReference>
<dbReference type="GO" id="GO:0005829">
    <property type="term" value="C:cytosol"/>
    <property type="evidence" value="ECO:0007669"/>
    <property type="project" value="TreeGrafter"/>
</dbReference>
<dbReference type="EMBL" id="KZ819642">
    <property type="protein sequence ID" value="PWN86833.1"/>
    <property type="molecule type" value="Genomic_DNA"/>
</dbReference>
<dbReference type="InterPro" id="IPR035959">
    <property type="entry name" value="RutC-like_sf"/>
</dbReference>
<dbReference type="GO" id="GO:0019239">
    <property type="term" value="F:deaminase activity"/>
    <property type="evidence" value="ECO:0007669"/>
    <property type="project" value="TreeGrafter"/>
</dbReference>
<dbReference type="PANTHER" id="PTHR11803:SF58">
    <property type="entry name" value="PROTEIN HMF1-RELATED"/>
    <property type="match status" value="1"/>
</dbReference>
<dbReference type="GeneID" id="37044852"/>
<sequence>MSDEYELKQVVTEPDHYAQFCISQGIKVGNLVFVSGQVALGEDASIVGKGDFPAQIEQAFLNLSRVLQSAGSDLSKVAKVTIFLVNMKEHFGYVRQARAKYFSVPYPADTIVEVKSLYHPDVLIEIEAIAVAAT</sequence>
<dbReference type="CDD" id="cd00448">
    <property type="entry name" value="YjgF_YER057c_UK114_family"/>
    <property type="match status" value="1"/>
</dbReference>
<reference evidence="2 3" key="1">
    <citation type="journal article" date="2018" name="Mol. Biol. Evol.">
        <title>Broad Genomic Sampling Reveals a Smut Pathogenic Ancestry of the Fungal Clade Ustilaginomycotina.</title>
        <authorList>
            <person name="Kijpornyongpan T."/>
            <person name="Mondo S.J."/>
            <person name="Barry K."/>
            <person name="Sandor L."/>
            <person name="Lee J."/>
            <person name="Lipzen A."/>
            <person name="Pangilinan J."/>
            <person name="LaButti K."/>
            <person name="Hainaut M."/>
            <person name="Henrissat B."/>
            <person name="Grigoriev I.V."/>
            <person name="Spatafora J.W."/>
            <person name="Aime M.C."/>
        </authorList>
    </citation>
    <scope>NUCLEOTIDE SEQUENCE [LARGE SCALE GENOMIC DNA]</scope>
    <source>
        <strain evidence="2 3">MCA 4198</strain>
    </source>
</reference>
<dbReference type="RefSeq" id="XP_025374031.1">
    <property type="nucleotide sequence ID" value="XM_025522936.1"/>
</dbReference>
<evidence type="ECO:0000313" key="3">
    <source>
        <dbReference type="Proteomes" id="UP000245768"/>
    </source>
</evidence>
<proteinExistence type="inferred from homology"/>
<dbReference type="Pfam" id="PF01042">
    <property type="entry name" value="Ribonuc_L-PSP"/>
    <property type="match status" value="1"/>
</dbReference>
<dbReference type="Gene3D" id="3.30.1330.40">
    <property type="entry name" value="RutC-like"/>
    <property type="match status" value="1"/>
</dbReference>
<dbReference type="STRING" id="215250.A0A316YFH2"/>
<protein>
    <submittedName>
        <fullName evidence="2">Putative translation initiation inhibitor, yjgF family</fullName>
    </submittedName>
</protein>
<organism evidence="2 3">
    <name type="scientific">Acaromyces ingoldii</name>
    <dbReference type="NCBI Taxonomy" id="215250"/>
    <lineage>
        <taxon>Eukaryota</taxon>
        <taxon>Fungi</taxon>
        <taxon>Dikarya</taxon>
        <taxon>Basidiomycota</taxon>
        <taxon>Ustilaginomycotina</taxon>
        <taxon>Exobasidiomycetes</taxon>
        <taxon>Exobasidiales</taxon>
        <taxon>Cryptobasidiaceae</taxon>
        <taxon>Acaromyces</taxon>
    </lineage>
</organism>